<evidence type="ECO:0000256" key="2">
    <source>
        <dbReference type="ARBA" id="ARBA00022729"/>
    </source>
</evidence>
<evidence type="ECO:0000313" key="9">
    <source>
        <dbReference type="Proteomes" id="UP001190700"/>
    </source>
</evidence>
<organism evidence="8 9">
    <name type="scientific">Cymbomonas tetramitiformis</name>
    <dbReference type="NCBI Taxonomy" id="36881"/>
    <lineage>
        <taxon>Eukaryota</taxon>
        <taxon>Viridiplantae</taxon>
        <taxon>Chlorophyta</taxon>
        <taxon>Pyramimonadophyceae</taxon>
        <taxon>Pyramimonadales</taxon>
        <taxon>Pyramimonadaceae</taxon>
        <taxon>Cymbomonas</taxon>
    </lineage>
</organism>
<keyword evidence="5" id="KW-1133">Transmembrane helix</keyword>
<evidence type="ECO:0000256" key="3">
    <source>
        <dbReference type="ARBA" id="ARBA00023180"/>
    </source>
</evidence>
<dbReference type="PANTHER" id="PTHR31137">
    <property type="entry name" value="PROTEIN PSIB-RELATED-RELATED"/>
    <property type="match status" value="1"/>
</dbReference>
<keyword evidence="3" id="KW-0325">Glycoprotein</keyword>
<evidence type="ECO:0000256" key="1">
    <source>
        <dbReference type="ARBA" id="ARBA00008709"/>
    </source>
</evidence>
<keyword evidence="5" id="KW-0812">Transmembrane</keyword>
<dbReference type="InterPro" id="IPR037524">
    <property type="entry name" value="PA14/GLEYA"/>
</dbReference>
<name>A0AAE0BVD6_9CHLO</name>
<feature type="domain" description="PA14" evidence="7">
    <location>
        <begin position="310"/>
        <end position="481"/>
    </location>
</feature>
<comment type="caution">
    <text evidence="8">The sequence shown here is derived from an EMBL/GenBank/DDBJ whole genome shotgun (WGS) entry which is preliminary data.</text>
</comment>
<dbReference type="InterPro" id="IPR011874">
    <property type="entry name" value="Fibro_Slime"/>
</dbReference>
<dbReference type="AlphaFoldDB" id="A0AAE0BVD6"/>
<dbReference type="PROSITE" id="PS51820">
    <property type="entry name" value="PA14"/>
    <property type="match status" value="1"/>
</dbReference>
<gene>
    <name evidence="8" type="ORF">CYMTET_46873</name>
</gene>
<evidence type="ECO:0000256" key="5">
    <source>
        <dbReference type="SAM" id="Phobius"/>
    </source>
</evidence>
<keyword evidence="9" id="KW-1185">Reference proteome</keyword>
<feature type="compositionally biased region" description="Pro residues" evidence="4">
    <location>
        <begin position="469"/>
        <end position="487"/>
    </location>
</feature>
<keyword evidence="2 6" id="KW-0732">Signal</keyword>
<dbReference type="Pfam" id="PF07691">
    <property type="entry name" value="PA14"/>
    <property type="match status" value="1"/>
</dbReference>
<dbReference type="InterPro" id="IPR011658">
    <property type="entry name" value="PA14_dom"/>
</dbReference>
<dbReference type="EMBL" id="LGRX02032836">
    <property type="protein sequence ID" value="KAK3243476.1"/>
    <property type="molecule type" value="Genomic_DNA"/>
</dbReference>
<dbReference type="GO" id="GO:0005576">
    <property type="term" value="C:extracellular region"/>
    <property type="evidence" value="ECO:0007669"/>
    <property type="project" value="TreeGrafter"/>
</dbReference>
<evidence type="ECO:0000256" key="6">
    <source>
        <dbReference type="SAM" id="SignalP"/>
    </source>
</evidence>
<dbReference type="PANTHER" id="PTHR31137:SF5">
    <property type="entry name" value="PROTEIN PSIQ-RELATED"/>
    <property type="match status" value="1"/>
</dbReference>
<comment type="similarity">
    <text evidence="1">Belongs to the prespore-cell-inducing factor family.</text>
</comment>
<evidence type="ECO:0000313" key="8">
    <source>
        <dbReference type="EMBL" id="KAK3243476.1"/>
    </source>
</evidence>
<feature type="transmembrane region" description="Helical" evidence="5">
    <location>
        <begin position="61"/>
        <end position="86"/>
    </location>
</feature>
<feature type="chain" id="PRO_5042012050" description="PA14 domain-containing protein" evidence="6">
    <location>
        <begin position="29"/>
        <end position="487"/>
    </location>
</feature>
<keyword evidence="5" id="KW-0472">Membrane</keyword>
<dbReference type="Proteomes" id="UP001190700">
    <property type="component" value="Unassembled WGS sequence"/>
</dbReference>
<sequence length="487" mass="53967">MIFFYRQLWGPSHVVAILGSYFLSCTVAEDPNALPISENKCVGGADIPALNHRINIVYRGAFSGLAALTALLLHIFLPSAFFTFAARRLRWKDASLILWCGRADDSCWIPELSSYPTVSPCTLRRRHRDASSDAHPRSRPDEYATNLESHEAVYDSLDTCAAPRRYPCVVTPSTVVGWRPMRLLWLLYGAMCFLAPLAHGCASTCYEYTCDYWYENGYECNVLEDNYGCDCTGCSCGGASPETGGTPPPPGTDDGCGVLPVIIRDFKNKQTADWDMTCKNYGYATGAPEDDLGPEGKMVWSGTWNNRAPFSTDENFNEWYRDIEGVNMRAGPSELALTEQSGGTFVFNDQDFFPIDNQGYGNEGKSHNFYFTLESYSRFRYNGGEVFEFSGDDDLWVYIDGKLVIDLGGIHASQTRSVSLDSLGLTLGETYSLHLFFAERCPTESHFKVTTTIACLEGTLSPTSQNYSPPFPPYDSIPPSPPPSPPS</sequence>
<feature type="signal peptide" evidence="6">
    <location>
        <begin position="1"/>
        <end position="28"/>
    </location>
</feature>
<accession>A0AAE0BVD6</accession>
<protein>
    <recommendedName>
        <fullName evidence="7">PA14 domain-containing protein</fullName>
    </recommendedName>
</protein>
<reference evidence="8 9" key="1">
    <citation type="journal article" date="2015" name="Genome Biol. Evol.">
        <title>Comparative Genomics of a Bacterivorous Green Alga Reveals Evolutionary Causalities and Consequences of Phago-Mixotrophic Mode of Nutrition.</title>
        <authorList>
            <person name="Burns J.A."/>
            <person name="Paasch A."/>
            <person name="Narechania A."/>
            <person name="Kim E."/>
        </authorList>
    </citation>
    <scope>NUCLEOTIDE SEQUENCE [LARGE SCALE GENOMIC DNA]</scope>
    <source>
        <strain evidence="8 9">PLY_AMNH</strain>
    </source>
</reference>
<proteinExistence type="inferred from homology"/>
<evidence type="ECO:0000256" key="4">
    <source>
        <dbReference type="SAM" id="MobiDB-lite"/>
    </source>
</evidence>
<feature type="region of interest" description="Disordered" evidence="4">
    <location>
        <begin position="466"/>
        <end position="487"/>
    </location>
</feature>
<dbReference type="NCBIfam" id="TIGR02148">
    <property type="entry name" value="Fibro_Slime"/>
    <property type="match status" value="1"/>
</dbReference>
<evidence type="ECO:0000259" key="7">
    <source>
        <dbReference type="PROSITE" id="PS51820"/>
    </source>
</evidence>
<feature type="non-terminal residue" evidence="8">
    <location>
        <position position="487"/>
    </location>
</feature>
<dbReference type="InterPro" id="IPR051154">
    <property type="entry name" value="Prespore-cell_inducing_factor"/>
</dbReference>